<name>A0AAD7G221_MYCRO</name>
<evidence type="ECO:0000313" key="2">
    <source>
        <dbReference type="Proteomes" id="UP001221757"/>
    </source>
</evidence>
<accession>A0AAD7G221</accession>
<reference evidence="1" key="1">
    <citation type="submission" date="2023-03" db="EMBL/GenBank/DDBJ databases">
        <title>Massive genome expansion in bonnet fungi (Mycena s.s.) driven by repeated elements and novel gene families across ecological guilds.</title>
        <authorList>
            <consortium name="Lawrence Berkeley National Laboratory"/>
            <person name="Harder C.B."/>
            <person name="Miyauchi S."/>
            <person name="Viragh M."/>
            <person name="Kuo A."/>
            <person name="Thoen E."/>
            <person name="Andreopoulos B."/>
            <person name="Lu D."/>
            <person name="Skrede I."/>
            <person name="Drula E."/>
            <person name="Henrissat B."/>
            <person name="Morin E."/>
            <person name="Kohler A."/>
            <person name="Barry K."/>
            <person name="LaButti K."/>
            <person name="Morin E."/>
            <person name="Salamov A."/>
            <person name="Lipzen A."/>
            <person name="Mereny Z."/>
            <person name="Hegedus B."/>
            <person name="Baldrian P."/>
            <person name="Stursova M."/>
            <person name="Weitz H."/>
            <person name="Taylor A."/>
            <person name="Grigoriev I.V."/>
            <person name="Nagy L.G."/>
            <person name="Martin F."/>
            <person name="Kauserud H."/>
        </authorList>
    </citation>
    <scope>NUCLEOTIDE SEQUENCE</scope>
    <source>
        <strain evidence="1">CBHHK067</strain>
    </source>
</reference>
<organism evidence="1 2">
    <name type="scientific">Mycena rosella</name>
    <name type="common">Pink bonnet</name>
    <name type="synonym">Agaricus rosellus</name>
    <dbReference type="NCBI Taxonomy" id="1033263"/>
    <lineage>
        <taxon>Eukaryota</taxon>
        <taxon>Fungi</taxon>
        <taxon>Dikarya</taxon>
        <taxon>Basidiomycota</taxon>
        <taxon>Agaricomycotina</taxon>
        <taxon>Agaricomycetes</taxon>
        <taxon>Agaricomycetidae</taxon>
        <taxon>Agaricales</taxon>
        <taxon>Marasmiineae</taxon>
        <taxon>Mycenaceae</taxon>
        <taxon>Mycena</taxon>
    </lineage>
</organism>
<protein>
    <recommendedName>
        <fullName evidence="3">F-box domain-containing protein</fullName>
    </recommendedName>
</protein>
<comment type="caution">
    <text evidence="1">The sequence shown here is derived from an EMBL/GenBank/DDBJ whole genome shotgun (WGS) entry which is preliminary data.</text>
</comment>
<sequence>MPQSRMLGSWPSYLAAMTPEIILNIMRLSGPADLTAIGSVCALFYSIFKQKPSCWAYARERLAIPWPPSGVINWTSRESPIPISLAQDHGSAERDLIAYLFRGGNCTVCAARTFDLPYSFALNWRFCSSTCRQRIFSIYRGKLVGIDLEDISKTPGAHWRLSHETGS</sequence>
<keyword evidence="2" id="KW-1185">Reference proteome</keyword>
<gene>
    <name evidence="1" type="ORF">B0H17DRAFT_1213294</name>
</gene>
<dbReference type="InterPro" id="IPR036047">
    <property type="entry name" value="F-box-like_dom_sf"/>
</dbReference>
<dbReference type="SUPFAM" id="SSF81383">
    <property type="entry name" value="F-box domain"/>
    <property type="match status" value="1"/>
</dbReference>
<evidence type="ECO:0000313" key="1">
    <source>
        <dbReference type="EMBL" id="KAJ7658058.1"/>
    </source>
</evidence>
<dbReference type="EMBL" id="JARKIE010000283">
    <property type="protein sequence ID" value="KAJ7658058.1"/>
    <property type="molecule type" value="Genomic_DNA"/>
</dbReference>
<proteinExistence type="predicted"/>
<evidence type="ECO:0008006" key="3">
    <source>
        <dbReference type="Google" id="ProtNLM"/>
    </source>
</evidence>
<dbReference type="AlphaFoldDB" id="A0AAD7G221"/>
<dbReference type="Proteomes" id="UP001221757">
    <property type="component" value="Unassembled WGS sequence"/>
</dbReference>